<feature type="domain" description="GST C-terminal" evidence="2">
    <location>
        <begin position="85"/>
        <end position="202"/>
    </location>
</feature>
<dbReference type="Pfam" id="PF13417">
    <property type="entry name" value="GST_N_3"/>
    <property type="match status" value="1"/>
</dbReference>
<dbReference type="AlphaFoldDB" id="M6CPF8"/>
<dbReference type="OrthoDB" id="9797500at2"/>
<evidence type="ECO:0000313" key="3">
    <source>
        <dbReference type="EMBL" id="EMJ93614.1"/>
    </source>
</evidence>
<dbReference type="PANTHER" id="PTHR44051:SF2">
    <property type="entry name" value="HYPOTHETICAL GLUTATHIONE S-TRANSFERASE LIKE PROTEIN"/>
    <property type="match status" value="1"/>
</dbReference>
<gene>
    <name evidence="3" type="ORF">LEP1GSC194_1721</name>
</gene>
<dbReference type="Gene3D" id="1.20.1050.10">
    <property type="match status" value="1"/>
</dbReference>
<dbReference type="Proteomes" id="UP000011988">
    <property type="component" value="Unassembled WGS sequence"/>
</dbReference>
<protein>
    <submittedName>
        <fullName evidence="3">Glutathione S-transferase, N-terminal domain protein</fullName>
    </submittedName>
</protein>
<dbReference type="InterPro" id="IPR004045">
    <property type="entry name" value="Glutathione_S-Trfase_N"/>
</dbReference>
<evidence type="ECO:0000259" key="2">
    <source>
        <dbReference type="PROSITE" id="PS50405"/>
    </source>
</evidence>
<proteinExistence type="predicted"/>
<feature type="domain" description="GST N-terminal" evidence="1">
    <location>
        <begin position="1"/>
        <end position="80"/>
    </location>
</feature>
<dbReference type="Gene3D" id="3.40.30.10">
    <property type="entry name" value="Glutaredoxin"/>
    <property type="match status" value="1"/>
</dbReference>
<dbReference type="SFLD" id="SFLDG01151">
    <property type="entry name" value="Main.2:_Nu-like"/>
    <property type="match status" value="1"/>
</dbReference>
<dbReference type="CDD" id="cd03056">
    <property type="entry name" value="GST_N_4"/>
    <property type="match status" value="1"/>
</dbReference>
<dbReference type="SFLD" id="SFLDS00019">
    <property type="entry name" value="Glutathione_Transferase_(cytos"/>
    <property type="match status" value="1"/>
</dbReference>
<dbReference type="GO" id="GO:0016740">
    <property type="term" value="F:transferase activity"/>
    <property type="evidence" value="ECO:0007669"/>
    <property type="project" value="UniProtKB-KW"/>
</dbReference>
<comment type="caution">
    <text evidence="3">The sequence shown here is derived from an EMBL/GenBank/DDBJ whole genome shotgun (WGS) entry which is preliminary data.</text>
</comment>
<dbReference type="SUPFAM" id="SSF47616">
    <property type="entry name" value="GST C-terminal domain-like"/>
    <property type="match status" value="1"/>
</dbReference>
<organism evidence="3 4">
    <name type="scientific">Leptospira alstonii serovar Sichuan str. 79601</name>
    <dbReference type="NCBI Taxonomy" id="1218565"/>
    <lineage>
        <taxon>Bacteria</taxon>
        <taxon>Pseudomonadati</taxon>
        <taxon>Spirochaetota</taxon>
        <taxon>Spirochaetia</taxon>
        <taxon>Leptospirales</taxon>
        <taxon>Leptospiraceae</taxon>
        <taxon>Leptospira</taxon>
    </lineage>
</organism>
<dbReference type="InterPro" id="IPR036249">
    <property type="entry name" value="Thioredoxin-like_sf"/>
</dbReference>
<evidence type="ECO:0000259" key="1">
    <source>
        <dbReference type="PROSITE" id="PS50404"/>
    </source>
</evidence>
<evidence type="ECO:0000313" key="4">
    <source>
        <dbReference type="Proteomes" id="UP000011988"/>
    </source>
</evidence>
<dbReference type="InterPro" id="IPR010987">
    <property type="entry name" value="Glutathione-S-Trfase_C-like"/>
</dbReference>
<sequence length="202" mass="23004">MKLFEFDISGNSHKVRLLLSMLNLEYKSHPVNRFDREQKSENFLRMNPFGQVPVLKDKEILIRDSQAILVYLAIEYGGDKWLPKSGAGTAKVMEWLSTAANEVARGPAALRVYHKFGQSVNVEEATAITDRLLKILENHLDGNLWLADAKITIADIAMYPYLALSNEGKVDLRPYEKIRSWMRRIETLPGFISMPGIKLQNV</sequence>
<dbReference type="PATRIC" id="fig|1218565.3.peg.2967"/>
<dbReference type="InterPro" id="IPR004046">
    <property type="entry name" value="GST_C"/>
</dbReference>
<dbReference type="PANTHER" id="PTHR44051">
    <property type="entry name" value="GLUTATHIONE S-TRANSFERASE-RELATED"/>
    <property type="match status" value="1"/>
</dbReference>
<name>M6CPF8_9LEPT</name>
<dbReference type="RefSeq" id="WP_020774051.1">
    <property type="nucleotide sequence ID" value="NZ_ANIK01000064.1"/>
</dbReference>
<dbReference type="InterPro" id="IPR036282">
    <property type="entry name" value="Glutathione-S-Trfase_C_sf"/>
</dbReference>
<accession>M6CPF8</accession>
<keyword evidence="3" id="KW-0808">Transferase</keyword>
<dbReference type="PROSITE" id="PS50404">
    <property type="entry name" value="GST_NTER"/>
    <property type="match status" value="1"/>
</dbReference>
<dbReference type="Pfam" id="PF00043">
    <property type="entry name" value="GST_C"/>
    <property type="match status" value="1"/>
</dbReference>
<dbReference type="SUPFAM" id="SSF52833">
    <property type="entry name" value="Thioredoxin-like"/>
    <property type="match status" value="1"/>
</dbReference>
<dbReference type="CDD" id="cd03206">
    <property type="entry name" value="GST_C_7"/>
    <property type="match status" value="1"/>
</dbReference>
<dbReference type="PROSITE" id="PS50405">
    <property type="entry name" value="GST_CTER"/>
    <property type="match status" value="1"/>
</dbReference>
<dbReference type="InterPro" id="IPR040079">
    <property type="entry name" value="Glutathione_S-Trfase"/>
</dbReference>
<dbReference type="EMBL" id="ANIK01000064">
    <property type="protein sequence ID" value="EMJ93614.1"/>
    <property type="molecule type" value="Genomic_DNA"/>
</dbReference>
<reference evidence="3 4" key="1">
    <citation type="submission" date="2013-01" db="EMBL/GenBank/DDBJ databases">
        <authorList>
            <person name="Harkins D.M."/>
            <person name="Durkin A.S."/>
            <person name="Brinkac L.M."/>
            <person name="Haft D.H."/>
            <person name="Selengut J.D."/>
            <person name="Sanka R."/>
            <person name="DePew J."/>
            <person name="Purushe J."/>
            <person name="Galloway R.L."/>
            <person name="Vinetz J.M."/>
            <person name="Sutton G.G."/>
            <person name="Nierman W.C."/>
            <person name="Fouts D.E."/>
        </authorList>
    </citation>
    <scope>NUCLEOTIDE SEQUENCE [LARGE SCALE GENOMIC DNA]</scope>
    <source>
        <strain evidence="3 4">79601</strain>
    </source>
</reference>
<dbReference type="SFLD" id="SFLDG00358">
    <property type="entry name" value="Main_(cytGST)"/>
    <property type="match status" value="1"/>
</dbReference>